<sequence length="325" mass="36548">MAAEPPYLELLESVDSFPHIDISKTPYIEDESSSFYQLLLPNDARCHGYIHPSVVHKLAWTASFQVSHSIPRTVQLLDDSDGKDTAAACSRAFYEVIEKAVDSKIYPFLKTMQWENYRIVGAKYPTVQLLRSAARLFGICSRGAHMTAYVRTNDGIKIWVGRRAAHLFTYPGKLDTTVAGGVRAEESPFECIVHEAAEEASIPADFVRANAKACGAITYVAKSSTAYGDDSSLMTPVILYNYDIELPEHIVPRPQDDEVEDFYLWDLEQVKQAMVNRAFKTNCAAVMMDFFIRHGIITDENEKDYLEILTRLHRKLPVPTSPSEA</sequence>
<name>A0A9P4PTG5_9PLEO</name>
<dbReference type="OrthoDB" id="10261522at2759"/>
<dbReference type="InterPro" id="IPR000086">
    <property type="entry name" value="NUDIX_hydrolase_dom"/>
</dbReference>
<protein>
    <recommendedName>
        <fullName evidence="1">Nudix hydrolase domain-containing protein</fullName>
    </recommendedName>
</protein>
<dbReference type="Pfam" id="PF00293">
    <property type="entry name" value="NUDIX"/>
    <property type="match status" value="1"/>
</dbReference>
<dbReference type="SUPFAM" id="SSF55811">
    <property type="entry name" value="Nudix"/>
    <property type="match status" value="1"/>
</dbReference>
<gene>
    <name evidence="2" type="ORF">P171DRAFT_405444</name>
</gene>
<dbReference type="EMBL" id="MU001494">
    <property type="protein sequence ID" value="KAF2449877.1"/>
    <property type="molecule type" value="Genomic_DNA"/>
</dbReference>
<reference evidence="2" key="1">
    <citation type="journal article" date="2020" name="Stud. Mycol.">
        <title>101 Dothideomycetes genomes: a test case for predicting lifestyles and emergence of pathogens.</title>
        <authorList>
            <person name="Haridas S."/>
            <person name="Albert R."/>
            <person name="Binder M."/>
            <person name="Bloem J."/>
            <person name="Labutti K."/>
            <person name="Salamov A."/>
            <person name="Andreopoulos B."/>
            <person name="Baker S."/>
            <person name="Barry K."/>
            <person name="Bills G."/>
            <person name="Bluhm B."/>
            <person name="Cannon C."/>
            <person name="Castanera R."/>
            <person name="Culley D."/>
            <person name="Daum C."/>
            <person name="Ezra D."/>
            <person name="Gonzalez J."/>
            <person name="Henrissat B."/>
            <person name="Kuo A."/>
            <person name="Liang C."/>
            <person name="Lipzen A."/>
            <person name="Lutzoni F."/>
            <person name="Magnuson J."/>
            <person name="Mondo S."/>
            <person name="Nolan M."/>
            <person name="Ohm R."/>
            <person name="Pangilinan J."/>
            <person name="Park H.-J."/>
            <person name="Ramirez L."/>
            <person name="Alfaro M."/>
            <person name="Sun H."/>
            <person name="Tritt A."/>
            <person name="Yoshinaga Y."/>
            <person name="Zwiers L.-H."/>
            <person name="Turgeon B."/>
            <person name="Goodwin S."/>
            <person name="Spatafora J."/>
            <person name="Crous P."/>
            <person name="Grigoriev I."/>
        </authorList>
    </citation>
    <scope>NUCLEOTIDE SEQUENCE</scope>
    <source>
        <strain evidence="2">CBS 690.94</strain>
    </source>
</reference>
<comment type="caution">
    <text evidence="2">The sequence shown here is derived from an EMBL/GenBank/DDBJ whole genome shotgun (WGS) entry which is preliminary data.</text>
</comment>
<proteinExistence type="predicted"/>
<evidence type="ECO:0000313" key="2">
    <source>
        <dbReference type="EMBL" id="KAF2449877.1"/>
    </source>
</evidence>
<organism evidence="2 3">
    <name type="scientific">Karstenula rhodostoma CBS 690.94</name>
    <dbReference type="NCBI Taxonomy" id="1392251"/>
    <lineage>
        <taxon>Eukaryota</taxon>
        <taxon>Fungi</taxon>
        <taxon>Dikarya</taxon>
        <taxon>Ascomycota</taxon>
        <taxon>Pezizomycotina</taxon>
        <taxon>Dothideomycetes</taxon>
        <taxon>Pleosporomycetidae</taxon>
        <taxon>Pleosporales</taxon>
        <taxon>Massarineae</taxon>
        <taxon>Didymosphaeriaceae</taxon>
        <taxon>Karstenula</taxon>
    </lineage>
</organism>
<dbReference type="Gene3D" id="3.90.79.10">
    <property type="entry name" value="Nucleoside Triphosphate Pyrophosphohydrolase"/>
    <property type="match status" value="1"/>
</dbReference>
<evidence type="ECO:0000313" key="3">
    <source>
        <dbReference type="Proteomes" id="UP000799764"/>
    </source>
</evidence>
<dbReference type="AlphaFoldDB" id="A0A9P4PTG5"/>
<dbReference type="CDD" id="cd03676">
    <property type="entry name" value="NUDIX_Tnr3_like"/>
    <property type="match status" value="1"/>
</dbReference>
<accession>A0A9P4PTG5</accession>
<dbReference type="Proteomes" id="UP000799764">
    <property type="component" value="Unassembled WGS sequence"/>
</dbReference>
<dbReference type="PROSITE" id="PS51462">
    <property type="entry name" value="NUDIX"/>
    <property type="match status" value="1"/>
</dbReference>
<dbReference type="InterPro" id="IPR015797">
    <property type="entry name" value="NUDIX_hydrolase-like_dom_sf"/>
</dbReference>
<evidence type="ECO:0000259" key="1">
    <source>
        <dbReference type="PROSITE" id="PS51462"/>
    </source>
</evidence>
<dbReference type="PANTHER" id="PTHR13622:SF8">
    <property type="entry name" value="THIAMIN PYROPHOSPHOKINASE 1"/>
    <property type="match status" value="1"/>
</dbReference>
<dbReference type="FunFam" id="3.90.79.10:FF:000019">
    <property type="entry name" value="Thiamin pyrophosphokinase, putative"/>
    <property type="match status" value="1"/>
</dbReference>
<dbReference type="PANTHER" id="PTHR13622">
    <property type="entry name" value="THIAMIN PYROPHOSPHOKINASE"/>
    <property type="match status" value="1"/>
</dbReference>
<keyword evidence="3" id="KW-1185">Reference proteome</keyword>
<dbReference type="GO" id="GO:0044715">
    <property type="term" value="F:8-oxo-dGDP phosphatase activity"/>
    <property type="evidence" value="ECO:0007669"/>
    <property type="project" value="TreeGrafter"/>
</dbReference>
<feature type="domain" description="Nudix hydrolase" evidence="1">
    <location>
        <begin position="141"/>
        <end position="289"/>
    </location>
</feature>